<organism evidence="1">
    <name type="scientific">Picea glauca</name>
    <name type="common">White spruce</name>
    <name type="synonym">Pinus glauca</name>
    <dbReference type="NCBI Taxonomy" id="3330"/>
    <lineage>
        <taxon>Eukaryota</taxon>
        <taxon>Viridiplantae</taxon>
        <taxon>Streptophyta</taxon>
        <taxon>Embryophyta</taxon>
        <taxon>Tracheophyta</taxon>
        <taxon>Spermatophyta</taxon>
        <taxon>Pinopsida</taxon>
        <taxon>Pinidae</taxon>
        <taxon>Conifers I</taxon>
        <taxon>Pinales</taxon>
        <taxon>Pinaceae</taxon>
        <taxon>Picea</taxon>
    </lineage>
</organism>
<accession>A0A101M4I9</accession>
<gene>
    <name evidence="1" type="ORF">ABT39_MTgene529</name>
</gene>
<comment type="caution">
    <text evidence="1">The sequence shown here is derived from an EMBL/GenBank/DDBJ whole genome shotgun (WGS) entry which is preliminary data.</text>
</comment>
<dbReference type="EMBL" id="LKAM01000001">
    <property type="protein sequence ID" value="KUM50685.1"/>
    <property type="molecule type" value="Genomic_DNA"/>
</dbReference>
<protein>
    <submittedName>
        <fullName evidence="1">Uncharacterized protein</fullName>
    </submittedName>
</protein>
<evidence type="ECO:0000313" key="1">
    <source>
        <dbReference type="EMBL" id="KUM50685.1"/>
    </source>
</evidence>
<reference evidence="1" key="1">
    <citation type="journal article" date="2015" name="Genome Biol. Evol.">
        <title>Organellar Genomes of White Spruce (Picea glauca): Assembly and Annotation.</title>
        <authorList>
            <person name="Jackman S.D."/>
            <person name="Warren R.L."/>
            <person name="Gibb E.A."/>
            <person name="Vandervalk B.P."/>
            <person name="Mohamadi H."/>
            <person name="Chu J."/>
            <person name="Raymond A."/>
            <person name="Pleasance S."/>
            <person name="Coope R."/>
            <person name="Wildung M.R."/>
            <person name="Ritland C.E."/>
            <person name="Bousquet J."/>
            <person name="Jones S.J."/>
            <person name="Bohlmann J."/>
            <person name="Birol I."/>
        </authorList>
    </citation>
    <scope>NUCLEOTIDE SEQUENCE [LARGE SCALE GENOMIC DNA]</scope>
    <source>
        <tissue evidence="1">Flushing bud</tissue>
    </source>
</reference>
<sequence>MDSFSSGVEKATFRLECVIMAGRTERLSRRVHISSVMESRLRFGPSAYVSNSTDRLDEPTCFSV</sequence>
<geneLocation type="mitochondrion" evidence="1"/>
<proteinExistence type="predicted"/>
<keyword evidence="1" id="KW-0496">Mitochondrion</keyword>
<name>A0A101M4I9_PICGL</name>
<dbReference type="AlphaFoldDB" id="A0A101M4I9"/>